<gene>
    <name evidence="2" type="ORF">X777_03243</name>
</gene>
<dbReference type="Proteomes" id="UP000053097">
    <property type="component" value="Unassembled WGS sequence"/>
</dbReference>
<name>A0A026WKJ7_OOCBI</name>
<dbReference type="AlphaFoldDB" id="A0A026WKJ7"/>
<reference evidence="2 3" key="1">
    <citation type="journal article" date="2014" name="Curr. Biol.">
        <title>The genome of the clonal raider ant Cerapachys biroi.</title>
        <authorList>
            <person name="Oxley P.R."/>
            <person name="Ji L."/>
            <person name="Fetter-Pruneda I."/>
            <person name="McKenzie S.K."/>
            <person name="Li C."/>
            <person name="Hu H."/>
            <person name="Zhang G."/>
            <person name="Kronauer D.J."/>
        </authorList>
    </citation>
    <scope>NUCLEOTIDE SEQUENCE [LARGE SCALE GENOMIC DNA]</scope>
</reference>
<sequence length="89" mass="10440">MKRWFLILLIRYLPPEDMADRLKKIKGADARCPYCISLYCGQTAYYRTSFHRFVSLAVSNPYGDRVLNKKEEEEEEDSIVAQINSVEDM</sequence>
<accession>A0A026WKJ7</accession>
<feature type="signal peptide" evidence="1">
    <location>
        <begin position="1"/>
        <end position="19"/>
    </location>
</feature>
<feature type="chain" id="PRO_5001545695" evidence="1">
    <location>
        <begin position="20"/>
        <end position="89"/>
    </location>
</feature>
<evidence type="ECO:0000313" key="2">
    <source>
        <dbReference type="EMBL" id="EZA56565.1"/>
    </source>
</evidence>
<dbReference type="EMBL" id="KK107161">
    <property type="protein sequence ID" value="EZA56565.1"/>
    <property type="molecule type" value="Genomic_DNA"/>
</dbReference>
<organism evidence="2 3">
    <name type="scientific">Ooceraea biroi</name>
    <name type="common">Clonal raider ant</name>
    <name type="synonym">Cerapachys biroi</name>
    <dbReference type="NCBI Taxonomy" id="2015173"/>
    <lineage>
        <taxon>Eukaryota</taxon>
        <taxon>Metazoa</taxon>
        <taxon>Ecdysozoa</taxon>
        <taxon>Arthropoda</taxon>
        <taxon>Hexapoda</taxon>
        <taxon>Insecta</taxon>
        <taxon>Pterygota</taxon>
        <taxon>Neoptera</taxon>
        <taxon>Endopterygota</taxon>
        <taxon>Hymenoptera</taxon>
        <taxon>Apocrita</taxon>
        <taxon>Aculeata</taxon>
        <taxon>Formicoidea</taxon>
        <taxon>Formicidae</taxon>
        <taxon>Dorylinae</taxon>
        <taxon>Ooceraea</taxon>
    </lineage>
</organism>
<proteinExistence type="predicted"/>
<keyword evidence="1" id="KW-0732">Signal</keyword>
<protein>
    <submittedName>
        <fullName evidence="2">Uncharacterized protein</fullName>
    </submittedName>
</protein>
<evidence type="ECO:0000313" key="3">
    <source>
        <dbReference type="Proteomes" id="UP000053097"/>
    </source>
</evidence>
<evidence type="ECO:0000256" key="1">
    <source>
        <dbReference type="SAM" id="SignalP"/>
    </source>
</evidence>
<keyword evidence="3" id="KW-1185">Reference proteome</keyword>